<accession>A0AAD3DQP1</accession>
<feature type="region of interest" description="Disordered" evidence="1">
    <location>
        <begin position="358"/>
        <end position="425"/>
    </location>
</feature>
<protein>
    <submittedName>
        <fullName evidence="2">Uncharacterized protein</fullName>
    </submittedName>
</protein>
<feature type="region of interest" description="Disordered" evidence="1">
    <location>
        <begin position="1161"/>
        <end position="1186"/>
    </location>
</feature>
<feature type="region of interest" description="Disordered" evidence="1">
    <location>
        <begin position="589"/>
        <end position="644"/>
    </location>
</feature>
<feature type="region of interest" description="Disordered" evidence="1">
    <location>
        <begin position="685"/>
        <end position="763"/>
    </location>
</feature>
<proteinExistence type="predicted"/>
<dbReference type="Proteomes" id="UP001054857">
    <property type="component" value="Unassembled WGS sequence"/>
</dbReference>
<organism evidence="2 3">
    <name type="scientific">Astrephomene gubernaculifera</name>
    <dbReference type="NCBI Taxonomy" id="47775"/>
    <lineage>
        <taxon>Eukaryota</taxon>
        <taxon>Viridiplantae</taxon>
        <taxon>Chlorophyta</taxon>
        <taxon>core chlorophytes</taxon>
        <taxon>Chlorophyceae</taxon>
        <taxon>CS clade</taxon>
        <taxon>Chlamydomonadales</taxon>
        <taxon>Astrephomenaceae</taxon>
        <taxon>Astrephomene</taxon>
    </lineage>
</organism>
<name>A0AAD3DQP1_9CHLO</name>
<feature type="compositionally biased region" description="Basic and acidic residues" evidence="1">
    <location>
        <begin position="1546"/>
        <end position="1558"/>
    </location>
</feature>
<keyword evidence="3" id="KW-1185">Reference proteome</keyword>
<feature type="compositionally biased region" description="Low complexity" evidence="1">
    <location>
        <begin position="685"/>
        <end position="705"/>
    </location>
</feature>
<gene>
    <name evidence="2" type="ORF">Agub_g7845</name>
</gene>
<evidence type="ECO:0000313" key="3">
    <source>
        <dbReference type="Proteomes" id="UP001054857"/>
    </source>
</evidence>
<feature type="compositionally biased region" description="Polar residues" evidence="1">
    <location>
        <begin position="1536"/>
        <end position="1545"/>
    </location>
</feature>
<feature type="compositionally biased region" description="Low complexity" evidence="1">
    <location>
        <begin position="593"/>
        <end position="630"/>
    </location>
</feature>
<dbReference type="EMBL" id="BMAR01000013">
    <property type="protein sequence ID" value="GFR46289.1"/>
    <property type="molecule type" value="Genomic_DNA"/>
</dbReference>
<feature type="region of interest" description="Disordered" evidence="1">
    <location>
        <begin position="50"/>
        <end position="126"/>
    </location>
</feature>
<feature type="region of interest" description="Disordered" evidence="1">
    <location>
        <begin position="1608"/>
        <end position="1654"/>
    </location>
</feature>
<sequence>MAEAASKRGSTIAEKIEQFRCLGLKDCPQRSPGHEELGWKNSCATRHDALPRASKDAAAGRVRPGRPTAPAPLLQTQNQQVQLHHEDPDARDQGIGQRKPPHARPASRPAQVSPSTAAAPITTSPSVSSSSAALLRLAHEHPYLYHAVLSLERGPDVRLPDAVVVSQARARSTADVGADTVAAVAESVGLVQEEENVDHLLARYRPRGACRTDESRVCSNTPAETAVAVLATSVSRAASPRSQQNAVHIAKPSWPQPPYLAAGSSGGAAYARPGGGATSYNGSDAGAGSGSSPGRRSVVAPAAAAASSWPATEVALAAAAAAAKLPSSGKLQKFLQPATEANASKAVCPRLPASAASVGGAAGTSLRPASQPGVVHSAAASEASGLRQWDRPHQQQQQQSSVAPVADAPSGRRSRQGSGARSVTDLLSEPSLSSFYVLEAITSAAEVVSPAQLQSQVPAAKLAEGMAPPPRAAAAPAEAAGIAPPADGVPSVVAAGPSTSSPSISAAATPAVPSEMTCVAATPSVAAGASESDSMQSFAFVTPAAATVGSVTLSAADSTTGVATARRVQFSPNQPQVRLFFEGAIPQGPSASSTGYPTAPAGGTAARATAAGTDASGTSSNSHSAPSPSAVQPAFLLPSQGQCPDPNAQCPTHVFVPADPWLPPALVALPGFEPLPPSSLVTRPVARAAAAPSQRRPNSSSPSPARHSRDNSPRLRAPTSSSAPEDPAMRQEPPLTPPAVAGTALATGPASPDPQAVASTPAPDAWASQAAAAAAAGALAGSTAVGSEVDVVSHASALAAEAGGPVIGSDSELEMEMLAADQVAHEGSIPPRNRLTRLLEEVAAFKRSEGERVLREGERLKVLGELKEMTMDQLEALLGPDSQLLKEANRFKNQYTEDMAHVKADADDHIRMVLDALQAASDSAASVKNAVTQSALDQQEEVLQLLDRLTPQPHAPPPQQHQQLTALQQQPATQLEALLRLLQQPPQQTVSYAVQLGRQISNPLAELLLGNVPSTSDLLNPTWWTCLLSPPYLDTLAACKAAAGAAHSAGASASVGVADLVGPGRQGRAVAAPGPGVGAAKAGAPGDLLAYQVEGLASTVRTSLDDPLAAGLPGAAAEELSVSAITQTARQVSQALDLAVQDYLDRTSQPITTTMHSAASALDPAGPALTNSPPAPPPLPQPSSSIQLPAGWLHACPNKIAIAGLQPQPAQIAAGFTPGSGAEGGPWAAPSVIALSTHNTPIVSSGGAVDSNTAGLIQPEVALCSNPATIAAVAADPAAAAPRQLIAVHGALPSSGVSSAALLDLPSCSSVPAAAVGCRHAAVLGCAQPSAEGVEVAAGGTAPGEGLPGCRAVQQAPSCHPPPLHTEGRQPIPFSSGPHSPPVSAPNASPTATGIMQVRQMHGTLGASAPAGAPSMYDLQQDAWGGAPGALLPPPATAAVVAPTAGLAQSAQLPSFGPASYVPEASLTFSAPHPCGLLPLAYTAAVVAGPRLRSAVRQPAGSMWQQPGSQEPFGGDGMHGWSTSGYGRPDRLPTESYMQHNSCVSHRQEQQVDPEQVKRRSPPQHCSGCSWSGVSTLVQLPLRPVLLQQHVSAARRAACQGQLQPHYSYGRVGPSEPQTLPPQAVDDATTRPQLPATRSEESVNPGLPLDCVPGLPGSSRHLKVQLHMQPRGPCSGEQQQPLSLLHSQPSQQQPSCAAEPLIQQSWSQEPSSVQRPLYSSGPVCQQPCPALPVGLYTVIRSEEVPRAYQTTWEQVRAVYQSQG</sequence>
<evidence type="ECO:0000256" key="1">
    <source>
        <dbReference type="SAM" id="MobiDB-lite"/>
    </source>
</evidence>
<reference evidence="2 3" key="1">
    <citation type="journal article" date="2021" name="Sci. Rep.">
        <title>Genome sequencing of the multicellular alga Astrephomene provides insights into convergent evolution of germ-soma differentiation.</title>
        <authorList>
            <person name="Yamashita S."/>
            <person name="Yamamoto K."/>
            <person name="Matsuzaki R."/>
            <person name="Suzuki S."/>
            <person name="Yamaguchi H."/>
            <person name="Hirooka S."/>
            <person name="Minakuchi Y."/>
            <person name="Miyagishima S."/>
            <person name="Kawachi M."/>
            <person name="Toyoda A."/>
            <person name="Nozaki H."/>
        </authorList>
    </citation>
    <scope>NUCLEOTIDE SEQUENCE [LARGE SCALE GENOMIC DNA]</scope>
    <source>
        <strain evidence="2 3">NIES-4017</strain>
    </source>
</reference>
<feature type="region of interest" description="Disordered" evidence="1">
    <location>
        <begin position="1669"/>
        <end position="1699"/>
    </location>
</feature>
<feature type="compositionally biased region" description="Low complexity" evidence="1">
    <location>
        <begin position="1678"/>
        <end position="1695"/>
    </location>
</feature>
<feature type="compositionally biased region" description="Basic and acidic residues" evidence="1">
    <location>
        <begin position="83"/>
        <end position="92"/>
    </location>
</feature>
<feature type="compositionally biased region" description="Low complexity" evidence="1">
    <location>
        <begin position="113"/>
        <end position="126"/>
    </location>
</feature>
<feature type="region of interest" description="Disordered" evidence="1">
    <location>
        <begin position="1356"/>
        <end position="1389"/>
    </location>
</feature>
<feature type="region of interest" description="Disordered" evidence="1">
    <location>
        <begin position="1502"/>
        <end position="1565"/>
    </location>
</feature>
<evidence type="ECO:0000313" key="2">
    <source>
        <dbReference type="EMBL" id="GFR46289.1"/>
    </source>
</evidence>
<comment type="caution">
    <text evidence="2">The sequence shown here is derived from an EMBL/GenBank/DDBJ whole genome shotgun (WGS) entry which is preliminary data.</text>
</comment>